<comment type="caution">
    <text evidence="8">The sequence shown here is derived from an EMBL/GenBank/DDBJ whole genome shotgun (WGS) entry which is preliminary data.</text>
</comment>
<evidence type="ECO:0000256" key="5">
    <source>
        <dbReference type="SAM" id="Phobius"/>
    </source>
</evidence>
<organism evidence="8 9">
    <name type="scientific">Orbilia javanica</name>
    <dbReference type="NCBI Taxonomy" id="47235"/>
    <lineage>
        <taxon>Eukaryota</taxon>
        <taxon>Fungi</taxon>
        <taxon>Dikarya</taxon>
        <taxon>Ascomycota</taxon>
        <taxon>Pezizomycotina</taxon>
        <taxon>Orbiliomycetes</taxon>
        <taxon>Orbiliales</taxon>
        <taxon>Orbiliaceae</taxon>
        <taxon>Orbilia</taxon>
    </lineage>
</organism>
<dbReference type="Pfam" id="PF12537">
    <property type="entry name" value="GPHR_N"/>
    <property type="match status" value="1"/>
</dbReference>
<evidence type="ECO:0000256" key="3">
    <source>
        <dbReference type="ARBA" id="ARBA00022989"/>
    </source>
</evidence>
<dbReference type="PANTHER" id="PTHR15948">
    <property type="entry name" value="G-PROTEIN COUPLED RECEPTOR 89-RELATED"/>
    <property type="match status" value="1"/>
</dbReference>
<keyword evidence="9" id="KW-1185">Reference proteome</keyword>
<feature type="transmembrane region" description="Helical" evidence="5">
    <location>
        <begin position="488"/>
        <end position="508"/>
    </location>
</feature>
<evidence type="ECO:0000259" key="6">
    <source>
        <dbReference type="Pfam" id="PF12430"/>
    </source>
</evidence>
<evidence type="ECO:0000256" key="4">
    <source>
        <dbReference type="ARBA" id="ARBA00023136"/>
    </source>
</evidence>
<accession>A0AAN8N2U5</accession>
<evidence type="ECO:0000313" key="8">
    <source>
        <dbReference type="EMBL" id="KAK6348545.1"/>
    </source>
</evidence>
<dbReference type="Proteomes" id="UP001313282">
    <property type="component" value="Unassembled WGS sequence"/>
</dbReference>
<dbReference type="Pfam" id="PF12430">
    <property type="entry name" value="ABA_GPCR"/>
    <property type="match status" value="1"/>
</dbReference>
<feature type="transmembrane region" description="Helical" evidence="5">
    <location>
        <begin position="453"/>
        <end position="476"/>
    </location>
</feature>
<keyword evidence="2 5" id="KW-0812">Transmembrane</keyword>
<feature type="domain" description="Golgi pH regulator conserved" evidence="7">
    <location>
        <begin position="238"/>
        <end position="304"/>
    </location>
</feature>
<name>A0AAN8N2U5_9PEZI</name>
<feature type="transmembrane region" description="Helical" evidence="5">
    <location>
        <begin position="381"/>
        <end position="402"/>
    </location>
</feature>
<dbReference type="PANTHER" id="PTHR15948:SF0">
    <property type="entry name" value="GOLGI PH REGULATOR A-RELATED"/>
    <property type="match status" value="1"/>
</dbReference>
<feature type="transmembrane region" description="Helical" evidence="5">
    <location>
        <begin position="247"/>
        <end position="271"/>
    </location>
</feature>
<evidence type="ECO:0000313" key="9">
    <source>
        <dbReference type="Proteomes" id="UP001313282"/>
    </source>
</evidence>
<feature type="transmembrane region" description="Helical" evidence="5">
    <location>
        <begin position="192"/>
        <end position="209"/>
    </location>
</feature>
<feature type="domain" description="Abscisic acid G-protein coupled receptor-like" evidence="6">
    <location>
        <begin position="377"/>
        <end position="556"/>
    </location>
</feature>
<feature type="transmembrane region" description="Helical" evidence="5">
    <location>
        <begin position="143"/>
        <end position="163"/>
    </location>
</feature>
<evidence type="ECO:0000256" key="2">
    <source>
        <dbReference type="ARBA" id="ARBA00022692"/>
    </source>
</evidence>
<dbReference type="InterPro" id="IPR015672">
    <property type="entry name" value="GPHR/GTG"/>
</dbReference>
<dbReference type="InterPro" id="IPR025969">
    <property type="entry name" value="ABA_GPCR_dom"/>
</dbReference>
<proteinExistence type="predicted"/>
<feature type="transmembrane region" description="Helical" evidence="5">
    <location>
        <begin position="41"/>
        <end position="64"/>
    </location>
</feature>
<dbReference type="AlphaFoldDB" id="A0AAN8N2U5"/>
<evidence type="ECO:0008006" key="10">
    <source>
        <dbReference type="Google" id="ProtNLM"/>
    </source>
</evidence>
<feature type="transmembrane region" description="Helical" evidence="5">
    <location>
        <begin position="536"/>
        <end position="555"/>
    </location>
</feature>
<keyword evidence="3 5" id="KW-1133">Transmembrane helix</keyword>
<feature type="transmembrane region" description="Helical" evidence="5">
    <location>
        <begin position="103"/>
        <end position="123"/>
    </location>
</feature>
<evidence type="ECO:0000259" key="7">
    <source>
        <dbReference type="Pfam" id="PF12537"/>
    </source>
</evidence>
<keyword evidence="4 5" id="KW-0472">Membrane</keyword>
<dbReference type="EMBL" id="JAVHNR010000003">
    <property type="protein sequence ID" value="KAK6348545.1"/>
    <property type="molecule type" value="Genomic_DNA"/>
</dbReference>
<dbReference type="GO" id="GO:0016020">
    <property type="term" value="C:membrane"/>
    <property type="evidence" value="ECO:0007669"/>
    <property type="project" value="UniProtKB-SubCell"/>
</dbReference>
<dbReference type="InterPro" id="IPR022535">
    <property type="entry name" value="Golgi_pH-regulator_cons_dom"/>
</dbReference>
<gene>
    <name evidence="8" type="ORF">TWF718_006333</name>
</gene>
<protein>
    <recommendedName>
        <fullName evidence="10">G protein-coupled receptor</fullName>
    </recommendedName>
</protein>
<comment type="subcellular location">
    <subcellularLocation>
        <location evidence="1">Membrane</location>
        <topology evidence="1">Multi-pass membrane protein</topology>
    </subcellularLocation>
</comment>
<evidence type="ECO:0000256" key="1">
    <source>
        <dbReference type="ARBA" id="ARBA00004141"/>
    </source>
</evidence>
<reference evidence="8 9" key="1">
    <citation type="submission" date="2019-10" db="EMBL/GenBank/DDBJ databases">
        <authorList>
            <person name="Palmer J.M."/>
        </authorList>
    </citation>
    <scope>NUCLEOTIDE SEQUENCE [LARGE SCALE GENOMIC DNA]</scope>
    <source>
        <strain evidence="8 9">TWF718</strain>
    </source>
</reference>
<sequence>MDSMLSTSDLPADIADQCTDDSCFPPGLNKSVSASPFASSLLLTTVSSVPFFVTFILISLFAFLRLFPYITNDQNGVRPALTPTLSLQPVAKSTSPSTVYRRLSAVVFAITLGTTGVLGELILCEIMDWGDMSARWLWFRSTTNVLIVMLIIVAPLLEIYSFIHRRDENNIELLTSPTSPSVKRGVAWRKKTKSVAMILMFGIWIWLFYKLGDHLPLPPIDEALFPDGNMSFETTAKGISDECLSRLGVIGVSLMALLSGFGAISAPWYCFARRQKPVSETDLRRAQGGLEATNQMLEAKRQKLATIERKLSSKGSPEINTGAGSILTKMMSSLRGGNDDFKEASALQMEISGLVAMQTSLGNEVQNITNRLKEQSRAQTILGRIYRVVQFAFAIYCVYRISSTLLLRFSAWSTAAHGGTVTFSQKDPIGNILAVIIKHYDPDLNREAWSRNIGFGFSGIIILGSLNSVLTTFNMITKAAPSVWGHAGLALAISQVTAIYVMSAAVLLRSSLPRDMGSVLGSALGVMLDVRWVDGWFDNVFLVGSAVTLVCLVVVKRFREEESMSEEELLERGSKMM</sequence>